<sequence length="273" mass="30041">MTAEGSYQANTYNLELEAEIQRLKAQVLLSWEKEARTLKWFGLADGMNVLEAGSGPGFFTEKLLEVLPNSSVTALEIDPVLHEKAVAYLQDKGGDRVNRIQASVADTGLAANTFDFAIARLLFVHLPEPVAAAREIFRILKPGGKLVIIDSDADLFWLTNPPLSVEIVREKFKQVMASRGGNLSVGRNLCRILKEAGFVSVDLEAVVSHSDIRGIEAFQPLLDSGPILQMVKQGLISESEIASYLVSRDEFVAAGDRRLMMSFWLMACGEKNE</sequence>
<dbReference type="KEGG" id="oni:Osc7112_5765"/>
<protein>
    <submittedName>
        <fullName evidence="2">Methyltransferase type 11</fullName>
    </submittedName>
</protein>
<dbReference type="InterPro" id="IPR020596">
    <property type="entry name" value="rRNA_Ade_Mease_Trfase_CS"/>
</dbReference>
<dbReference type="HOGENOM" id="CLU_060747_0_0_3"/>
<dbReference type="Proteomes" id="UP000010478">
    <property type="component" value="Chromosome"/>
</dbReference>
<proteinExistence type="predicted"/>
<dbReference type="SUPFAM" id="SSF53335">
    <property type="entry name" value="S-adenosyl-L-methionine-dependent methyltransferases"/>
    <property type="match status" value="1"/>
</dbReference>
<dbReference type="OrthoDB" id="9772751at2"/>
<name>K9VPU6_9CYAN</name>
<keyword evidence="2" id="KW-0489">Methyltransferase</keyword>
<dbReference type="InterPro" id="IPR013216">
    <property type="entry name" value="Methyltransf_11"/>
</dbReference>
<dbReference type="eggNOG" id="COG2226">
    <property type="taxonomic scope" value="Bacteria"/>
</dbReference>
<keyword evidence="2" id="KW-0808">Transferase</keyword>
<dbReference type="STRING" id="179408.Osc7112_5765"/>
<dbReference type="CDD" id="cd02440">
    <property type="entry name" value="AdoMet_MTases"/>
    <property type="match status" value="1"/>
</dbReference>
<dbReference type="EMBL" id="CP003614">
    <property type="protein sequence ID" value="AFZ09976.1"/>
    <property type="molecule type" value="Genomic_DNA"/>
</dbReference>
<evidence type="ECO:0000259" key="1">
    <source>
        <dbReference type="Pfam" id="PF08241"/>
    </source>
</evidence>
<feature type="domain" description="Methyltransferase type 11" evidence="1">
    <location>
        <begin position="50"/>
        <end position="148"/>
    </location>
</feature>
<accession>K9VPU6</accession>
<dbReference type="Pfam" id="PF08241">
    <property type="entry name" value="Methyltransf_11"/>
    <property type="match status" value="1"/>
</dbReference>
<dbReference type="GO" id="GO:0000179">
    <property type="term" value="F:rRNA (adenine-N6,N6-)-dimethyltransferase activity"/>
    <property type="evidence" value="ECO:0007669"/>
    <property type="project" value="InterPro"/>
</dbReference>
<gene>
    <name evidence="2" type="ORF">Osc7112_5765</name>
</gene>
<dbReference type="InterPro" id="IPR029063">
    <property type="entry name" value="SAM-dependent_MTases_sf"/>
</dbReference>
<evidence type="ECO:0000313" key="3">
    <source>
        <dbReference type="Proteomes" id="UP000010478"/>
    </source>
</evidence>
<dbReference type="Gene3D" id="3.40.50.150">
    <property type="entry name" value="Vaccinia Virus protein VP39"/>
    <property type="match status" value="1"/>
</dbReference>
<dbReference type="RefSeq" id="WP_015179178.1">
    <property type="nucleotide sequence ID" value="NC_019729.1"/>
</dbReference>
<organism evidence="2 3">
    <name type="scientific">Phormidium nigroviride PCC 7112</name>
    <dbReference type="NCBI Taxonomy" id="179408"/>
    <lineage>
        <taxon>Bacteria</taxon>
        <taxon>Bacillati</taxon>
        <taxon>Cyanobacteriota</taxon>
        <taxon>Cyanophyceae</taxon>
        <taxon>Oscillatoriophycideae</taxon>
        <taxon>Oscillatoriales</taxon>
        <taxon>Oscillatoriaceae</taxon>
        <taxon>Phormidium</taxon>
    </lineage>
</organism>
<dbReference type="PANTHER" id="PTHR42912">
    <property type="entry name" value="METHYLTRANSFERASE"/>
    <property type="match status" value="1"/>
</dbReference>
<dbReference type="InterPro" id="IPR050508">
    <property type="entry name" value="Methyltransf_Superfamily"/>
</dbReference>
<dbReference type="PANTHER" id="PTHR42912:SF86">
    <property type="entry name" value="BLL4992 PROTEIN"/>
    <property type="match status" value="1"/>
</dbReference>
<dbReference type="AlphaFoldDB" id="K9VPU6"/>
<dbReference type="PROSITE" id="PS01131">
    <property type="entry name" value="RRNA_A_DIMETH"/>
    <property type="match status" value="1"/>
</dbReference>
<reference evidence="2 3" key="1">
    <citation type="submission" date="2012-05" db="EMBL/GenBank/DDBJ databases">
        <title>Finished chromosome of genome of Oscillatoria sp. PCC 7112.</title>
        <authorList>
            <consortium name="US DOE Joint Genome Institute"/>
            <person name="Gugger M."/>
            <person name="Coursin T."/>
            <person name="Rippka R."/>
            <person name="Tandeau De Marsac N."/>
            <person name="Huntemann M."/>
            <person name="Wei C.-L."/>
            <person name="Han J."/>
            <person name="Detter J.C."/>
            <person name="Han C."/>
            <person name="Tapia R."/>
            <person name="Davenport K."/>
            <person name="Daligault H."/>
            <person name="Erkkila T."/>
            <person name="Gu W."/>
            <person name="Munk A.C.C."/>
            <person name="Teshima H."/>
            <person name="Xu Y."/>
            <person name="Chain P."/>
            <person name="Chen A."/>
            <person name="Krypides N."/>
            <person name="Mavromatis K."/>
            <person name="Markowitz V."/>
            <person name="Szeto E."/>
            <person name="Ivanova N."/>
            <person name="Mikhailova N."/>
            <person name="Ovchinnikova G."/>
            <person name="Pagani I."/>
            <person name="Pati A."/>
            <person name="Goodwin L."/>
            <person name="Peters L."/>
            <person name="Pitluck S."/>
            <person name="Woyke T."/>
            <person name="Kerfeld C."/>
        </authorList>
    </citation>
    <scope>NUCLEOTIDE SEQUENCE [LARGE SCALE GENOMIC DNA]</scope>
    <source>
        <strain evidence="2 3">PCC 7112</strain>
    </source>
</reference>
<keyword evidence="3" id="KW-1185">Reference proteome</keyword>
<evidence type="ECO:0000313" key="2">
    <source>
        <dbReference type="EMBL" id="AFZ09976.1"/>
    </source>
</evidence>